<evidence type="ECO:0000256" key="9">
    <source>
        <dbReference type="ARBA" id="ARBA00051722"/>
    </source>
</evidence>
<evidence type="ECO:0000256" key="4">
    <source>
        <dbReference type="ARBA" id="ARBA00022553"/>
    </source>
</evidence>
<dbReference type="Gene3D" id="3.30.505.10">
    <property type="entry name" value="SH2 domain"/>
    <property type="match status" value="2"/>
</dbReference>
<dbReference type="SUPFAM" id="SSF55550">
    <property type="entry name" value="SH2 domain"/>
    <property type="match status" value="2"/>
</dbReference>
<protein>
    <recommendedName>
        <fullName evidence="2">protein-tyrosine-phosphatase</fullName>
        <ecNumber evidence="2">3.1.3.48</ecNumber>
    </recommendedName>
</protein>
<dbReference type="CDD" id="cd09931">
    <property type="entry name" value="SH2_C-SH2_SHP_like"/>
    <property type="match status" value="1"/>
</dbReference>
<dbReference type="PRINTS" id="PR00700">
    <property type="entry name" value="PRTYPHPHTASE"/>
</dbReference>
<evidence type="ECO:0000256" key="12">
    <source>
        <dbReference type="SAM" id="MobiDB-lite"/>
    </source>
</evidence>
<dbReference type="InterPro" id="IPR036860">
    <property type="entry name" value="SH2_dom_sf"/>
</dbReference>
<feature type="domain" description="SH2" evidence="13">
    <location>
        <begin position="122"/>
        <end position="216"/>
    </location>
</feature>
<dbReference type="SMART" id="SM00252">
    <property type="entry name" value="SH2"/>
    <property type="match status" value="2"/>
</dbReference>
<keyword evidence="7" id="KW-0904">Protein phosphatase</keyword>
<dbReference type="InterPro" id="IPR000980">
    <property type="entry name" value="SH2"/>
</dbReference>
<accession>A0A0B7A7S6</accession>
<comment type="catalytic activity">
    <reaction evidence="9">
        <text>O-phospho-L-tyrosyl-[protein] + H2O = L-tyrosyl-[protein] + phosphate</text>
        <dbReference type="Rhea" id="RHEA:10684"/>
        <dbReference type="Rhea" id="RHEA-COMP:10136"/>
        <dbReference type="Rhea" id="RHEA-COMP:20101"/>
        <dbReference type="ChEBI" id="CHEBI:15377"/>
        <dbReference type="ChEBI" id="CHEBI:43474"/>
        <dbReference type="ChEBI" id="CHEBI:46858"/>
        <dbReference type="ChEBI" id="CHEBI:61978"/>
        <dbReference type="EC" id="3.1.3.48"/>
    </reaction>
</comment>
<evidence type="ECO:0000313" key="16">
    <source>
        <dbReference type="EMBL" id="CEK76722.1"/>
    </source>
</evidence>
<dbReference type="FunFam" id="3.30.505.10:FF:000012">
    <property type="entry name" value="Tyrosine-protein phosphatase non-receptor type"/>
    <property type="match status" value="1"/>
</dbReference>
<evidence type="ECO:0000256" key="1">
    <source>
        <dbReference type="ARBA" id="ARBA00004496"/>
    </source>
</evidence>
<evidence type="ECO:0000256" key="8">
    <source>
        <dbReference type="ARBA" id="ARBA00022999"/>
    </source>
</evidence>
<dbReference type="EC" id="3.1.3.48" evidence="2"/>
<dbReference type="InterPro" id="IPR000242">
    <property type="entry name" value="PTP_cat"/>
</dbReference>
<dbReference type="SMART" id="SM00194">
    <property type="entry name" value="PTPc"/>
    <property type="match status" value="1"/>
</dbReference>
<dbReference type="Gene3D" id="3.90.190.10">
    <property type="entry name" value="Protein tyrosine phosphatase superfamily"/>
    <property type="match status" value="1"/>
</dbReference>
<evidence type="ECO:0000256" key="3">
    <source>
        <dbReference type="ARBA" id="ARBA00022490"/>
    </source>
</evidence>
<dbReference type="Pfam" id="PF00017">
    <property type="entry name" value="SH2"/>
    <property type="match status" value="2"/>
</dbReference>
<evidence type="ECO:0000256" key="10">
    <source>
        <dbReference type="PROSITE-ProRule" id="PRU00191"/>
    </source>
</evidence>
<feature type="coiled-coil region" evidence="11">
    <location>
        <begin position="216"/>
        <end position="243"/>
    </location>
</feature>
<evidence type="ECO:0000256" key="2">
    <source>
        <dbReference type="ARBA" id="ARBA00013064"/>
    </source>
</evidence>
<dbReference type="GO" id="GO:0030971">
    <property type="term" value="F:receptor tyrosine kinase binding"/>
    <property type="evidence" value="ECO:0007669"/>
    <property type="project" value="TreeGrafter"/>
</dbReference>
<feature type="compositionally biased region" description="Polar residues" evidence="12">
    <location>
        <begin position="582"/>
        <end position="603"/>
    </location>
</feature>
<keyword evidence="11" id="KW-0175">Coiled coil</keyword>
<dbReference type="PROSITE" id="PS00383">
    <property type="entry name" value="TYR_PHOSPHATASE_1"/>
    <property type="match status" value="1"/>
</dbReference>
<dbReference type="AlphaFoldDB" id="A0A0B7A7S6"/>
<dbReference type="PROSITE" id="PS50056">
    <property type="entry name" value="TYR_PHOSPHATASE_2"/>
    <property type="match status" value="1"/>
</dbReference>
<feature type="domain" description="Tyrosine-protein phosphatase" evidence="14">
    <location>
        <begin position="251"/>
        <end position="543"/>
    </location>
</feature>
<keyword evidence="3" id="KW-0963">Cytoplasm</keyword>
<dbReference type="InterPro" id="IPR016130">
    <property type="entry name" value="Tyr_Pase_AS"/>
</dbReference>
<proteinExistence type="predicted"/>
<dbReference type="SMART" id="SM00404">
    <property type="entry name" value="PTPc_motif"/>
    <property type="match status" value="1"/>
</dbReference>
<name>A0A0B7A7S6_9EUPU</name>
<dbReference type="PANTHER" id="PTHR46559:SF3">
    <property type="entry name" value="TYROSINE-PROTEIN PHOSPHATASE NON-RECEPTOR TYPE"/>
    <property type="match status" value="1"/>
</dbReference>
<dbReference type="SUPFAM" id="SSF52799">
    <property type="entry name" value="(Phosphotyrosine protein) phosphatases II"/>
    <property type="match status" value="1"/>
</dbReference>
<dbReference type="PROSITE" id="PS50055">
    <property type="entry name" value="TYR_PHOSPHATASE_PTP"/>
    <property type="match status" value="1"/>
</dbReference>
<dbReference type="CDD" id="cd10340">
    <property type="entry name" value="SH2_N-SH2_SHP_like"/>
    <property type="match status" value="1"/>
</dbReference>
<gene>
    <name evidence="16" type="primary">ORF101213</name>
</gene>
<dbReference type="InterPro" id="IPR029021">
    <property type="entry name" value="Prot-tyrosine_phosphatase-like"/>
</dbReference>
<dbReference type="EMBL" id="HACG01029857">
    <property type="protein sequence ID" value="CEK76722.1"/>
    <property type="molecule type" value="Transcribed_RNA"/>
</dbReference>
<keyword evidence="5" id="KW-0677">Repeat</keyword>
<evidence type="ECO:0000259" key="15">
    <source>
        <dbReference type="PROSITE" id="PS50056"/>
    </source>
</evidence>
<dbReference type="GO" id="GO:0050839">
    <property type="term" value="F:cell adhesion molecule binding"/>
    <property type="evidence" value="ECO:0007669"/>
    <property type="project" value="TreeGrafter"/>
</dbReference>
<feature type="region of interest" description="Disordered" evidence="12">
    <location>
        <begin position="580"/>
        <end position="603"/>
    </location>
</feature>
<dbReference type="PRINTS" id="PR00401">
    <property type="entry name" value="SH2DOMAIN"/>
</dbReference>
<keyword evidence="6" id="KW-0378">Hydrolase</keyword>
<comment type="subcellular location">
    <subcellularLocation>
        <location evidence="1">Cytoplasm</location>
    </subcellularLocation>
</comment>
<dbReference type="InterPro" id="IPR003595">
    <property type="entry name" value="Tyr_Pase_cat"/>
</dbReference>
<dbReference type="PANTHER" id="PTHR46559">
    <property type="entry name" value="TYROSINE-PROTEIN PHOSPHATASE NON-RECEPTOR TYPE 11"/>
    <property type="match status" value="1"/>
</dbReference>
<feature type="domain" description="SH2" evidence="13">
    <location>
        <begin position="12"/>
        <end position="107"/>
    </location>
</feature>
<dbReference type="InterPro" id="IPR000387">
    <property type="entry name" value="Tyr_Pase_dom"/>
</dbReference>
<dbReference type="GO" id="GO:0005737">
    <property type="term" value="C:cytoplasm"/>
    <property type="evidence" value="ECO:0007669"/>
    <property type="project" value="UniProtKB-SubCell"/>
</dbReference>
<keyword evidence="8 10" id="KW-0727">SH2 domain</keyword>
<reference evidence="16" key="1">
    <citation type="submission" date="2014-12" db="EMBL/GenBank/DDBJ databases">
        <title>Insight into the proteome of Arion vulgaris.</title>
        <authorList>
            <person name="Aradska J."/>
            <person name="Bulat T."/>
            <person name="Smidak R."/>
            <person name="Sarate P."/>
            <person name="Gangsoo J."/>
            <person name="Sialana F."/>
            <person name="Bilban M."/>
            <person name="Lubec G."/>
        </authorList>
    </citation>
    <scope>NUCLEOTIDE SEQUENCE</scope>
    <source>
        <tissue evidence="16">Skin</tissue>
    </source>
</reference>
<evidence type="ECO:0000256" key="7">
    <source>
        <dbReference type="ARBA" id="ARBA00022912"/>
    </source>
</evidence>
<evidence type="ECO:0000259" key="13">
    <source>
        <dbReference type="PROSITE" id="PS50001"/>
    </source>
</evidence>
<evidence type="ECO:0000256" key="11">
    <source>
        <dbReference type="SAM" id="Coils"/>
    </source>
</evidence>
<dbReference type="GO" id="GO:0070374">
    <property type="term" value="P:positive regulation of ERK1 and ERK2 cascade"/>
    <property type="evidence" value="ECO:0007669"/>
    <property type="project" value="TreeGrafter"/>
</dbReference>
<dbReference type="PROSITE" id="PS50001">
    <property type="entry name" value="SH2"/>
    <property type="match status" value="2"/>
</dbReference>
<feature type="domain" description="Tyrosine specific protein phosphatases" evidence="15">
    <location>
        <begin position="458"/>
        <end position="534"/>
    </location>
</feature>
<dbReference type="FunFam" id="3.30.505.10:FF:000018">
    <property type="entry name" value="Tyrosine-protein phosphatase non-receptor type"/>
    <property type="match status" value="1"/>
</dbReference>
<evidence type="ECO:0000259" key="14">
    <source>
        <dbReference type="PROSITE" id="PS50055"/>
    </source>
</evidence>
<keyword evidence="4" id="KW-0597">Phosphoprotein</keyword>
<dbReference type="Pfam" id="PF00102">
    <property type="entry name" value="Y_phosphatase"/>
    <property type="match status" value="1"/>
</dbReference>
<evidence type="ECO:0000256" key="6">
    <source>
        <dbReference type="ARBA" id="ARBA00022801"/>
    </source>
</evidence>
<organism evidence="16">
    <name type="scientific">Arion vulgaris</name>
    <dbReference type="NCBI Taxonomy" id="1028688"/>
    <lineage>
        <taxon>Eukaryota</taxon>
        <taxon>Metazoa</taxon>
        <taxon>Spiralia</taxon>
        <taxon>Lophotrochozoa</taxon>
        <taxon>Mollusca</taxon>
        <taxon>Gastropoda</taxon>
        <taxon>Heterobranchia</taxon>
        <taxon>Euthyneura</taxon>
        <taxon>Panpulmonata</taxon>
        <taxon>Eupulmonata</taxon>
        <taxon>Stylommatophora</taxon>
        <taxon>Helicina</taxon>
        <taxon>Arionoidea</taxon>
        <taxon>Arionidae</taxon>
        <taxon>Arion</taxon>
    </lineage>
</organism>
<sequence>MDKLNKLSSDKWFHPNLSGHQAEKLLMEKGQDGSFLARPSSTEGSYTLSIRRHAEVTHIKIQNTGDSYVLYGGETFATLSELVHYYVENQDQLKEKNGTAIKLKYPLASVSLDPTPEVLYRWFHSSLSGREAECLLLEKAKNSSFLVRKSQSKPGDYVISVRCEDRVSHVKIRCQNGKYDVGGGAMFDSLAELVEHYKTSPMVDTYGKVVYIKYPLNNSRMIASSLKNRIKQLQMEDDTAQKSNTSVHVGFWGEFHQLQQAEFIGERYTRDIGSRPENKAKNRYKNILPYDYTRVILSDGNEESGTDYINANHVTWTDDDQLIEQNRRYIATQGPLISTMLDFYRMMWQEKSRVIINLARITERGKVQINIYWPTAEENFEKLFKFERTLNGGTKELICQYRVKLLKESGDDVCVCREMLLSKEDKNGKPLEEPRKIVQFHYMIWPDYNVPDDPASMIDFLERINNLIESLNSSGPIVVHCSAGIGRTGTHIVADMIINQIKTYGFDCDIDIFKTILMVRGQRSGLVQTQSQYQFVYLAVQRYMELAGKEYIPSHEMVSDGEYANIKYAASEMVKTARAPQTAGTLSTSSHVKVQPQTGKNKK</sequence>
<evidence type="ECO:0000256" key="5">
    <source>
        <dbReference type="ARBA" id="ARBA00022737"/>
    </source>
</evidence>
<dbReference type="GO" id="GO:0004726">
    <property type="term" value="F:non-membrane spanning protein tyrosine phosphatase activity"/>
    <property type="evidence" value="ECO:0007669"/>
    <property type="project" value="TreeGrafter"/>
</dbReference>